<accession>A0ABZ2M9F6</accession>
<sequence length="642" mass="66515">MTHRRNARWVRRAPWLSAVVAAGVLCAGAGCKGRARTSSGSAAAEKEPRTGPAVGVIDVTQGLPEQSTGGMLGLGGRKHTFDEVLRAVDRAHKDTDIKGLFVRFGGTTFGTARAEELGAALEKVRKDKPIFCHGDGYTNQTMLAAARGCSKIFVSPAGEVETVGIAAQIVYMRKLLADELHLTIDFLQVGKFKGAEEPLTRDGPSPEARASLESVLADIRSTWLTGIGEGRGRDGKVRTEVVEAAEDGPFPAKKAKERGLIDEVGYLDEAREAAKKEMGAVRDELRFGAGSGDDDGAGDLGGLVRALGGEGRGRAPIALVRATGSISMSSGGGILGGQEGITEKDLGKLVARIEKNDAVKALVLRIDSPGGSALASDLLWHRLMRVRAKKPIVVSVGDMAASGGYYLASTANVIFADATSIVGSIGVVGGKIAIGGALESVGVHAETFPAKAGDAKAGARAGYSSPFVAWDGPTRERVLDSMTGIYDLFLARVAEGRNIPVEKVAASAEGRIFSGREAKNRGLVDEIGGLTAAIAKARELAKLDGDAAVAVIDNTPKFLEALGGGSGMDEAGEEEHATAEKVAGALPQLPASAPGSLPISLPGVGAWVEHVAPDMLPFVSALAPLAAQEHQVVALPYVLVVH</sequence>
<dbReference type="SUPFAM" id="SSF52096">
    <property type="entry name" value="ClpP/crotonase"/>
    <property type="match status" value="2"/>
</dbReference>
<dbReference type="Gene3D" id="3.90.226.10">
    <property type="entry name" value="2-enoyl-CoA Hydratase, Chain A, domain 1"/>
    <property type="match status" value="4"/>
</dbReference>
<dbReference type="Proteomes" id="UP001370348">
    <property type="component" value="Chromosome"/>
</dbReference>
<proteinExistence type="inferred from homology"/>
<dbReference type="RefSeq" id="WP_394828746.1">
    <property type="nucleotide sequence ID" value="NZ_CP089984.1"/>
</dbReference>
<feature type="signal peptide" evidence="5">
    <location>
        <begin position="1"/>
        <end position="29"/>
    </location>
</feature>
<dbReference type="PANTHER" id="PTHR33209">
    <property type="entry name" value="PROTEASE 4"/>
    <property type="match status" value="1"/>
</dbReference>
<dbReference type="CDD" id="cd07018">
    <property type="entry name" value="S49_SppA_67K_type"/>
    <property type="match status" value="1"/>
</dbReference>
<dbReference type="InterPro" id="IPR002142">
    <property type="entry name" value="Peptidase_S49"/>
</dbReference>
<feature type="chain" id="PRO_5046960735" evidence="5">
    <location>
        <begin position="30"/>
        <end position="642"/>
    </location>
</feature>
<organism evidence="7 8">
    <name type="scientific">Pendulispora albinea</name>
    <dbReference type="NCBI Taxonomy" id="2741071"/>
    <lineage>
        <taxon>Bacteria</taxon>
        <taxon>Pseudomonadati</taxon>
        <taxon>Myxococcota</taxon>
        <taxon>Myxococcia</taxon>
        <taxon>Myxococcales</taxon>
        <taxon>Sorangiineae</taxon>
        <taxon>Pendulisporaceae</taxon>
        <taxon>Pendulispora</taxon>
    </lineage>
</organism>
<name>A0ABZ2M9F6_9BACT</name>
<evidence type="ECO:0000256" key="2">
    <source>
        <dbReference type="ARBA" id="ARBA00022670"/>
    </source>
</evidence>
<dbReference type="InterPro" id="IPR047217">
    <property type="entry name" value="S49_SppA_67K_type_N"/>
</dbReference>
<feature type="domain" description="Peptidase S49" evidence="6">
    <location>
        <begin position="386"/>
        <end position="543"/>
    </location>
</feature>
<gene>
    <name evidence="7" type="primary">sppA</name>
    <name evidence="7" type="ORF">LZC94_18020</name>
</gene>
<evidence type="ECO:0000313" key="7">
    <source>
        <dbReference type="EMBL" id="WXB19122.1"/>
    </source>
</evidence>
<keyword evidence="4" id="KW-0720">Serine protease</keyword>
<keyword evidence="2" id="KW-0645">Protease</keyword>
<evidence type="ECO:0000259" key="6">
    <source>
        <dbReference type="Pfam" id="PF01343"/>
    </source>
</evidence>
<dbReference type="InterPro" id="IPR029045">
    <property type="entry name" value="ClpP/crotonase-like_dom_sf"/>
</dbReference>
<dbReference type="InterPro" id="IPR004635">
    <property type="entry name" value="Pept_S49_SppA"/>
</dbReference>
<evidence type="ECO:0000256" key="1">
    <source>
        <dbReference type="ARBA" id="ARBA00008683"/>
    </source>
</evidence>
<evidence type="ECO:0000256" key="4">
    <source>
        <dbReference type="ARBA" id="ARBA00022825"/>
    </source>
</evidence>
<keyword evidence="8" id="KW-1185">Reference proteome</keyword>
<evidence type="ECO:0000256" key="3">
    <source>
        <dbReference type="ARBA" id="ARBA00022801"/>
    </source>
</evidence>
<dbReference type="InterPro" id="IPR047272">
    <property type="entry name" value="S49_SppA_C"/>
</dbReference>
<dbReference type="PANTHER" id="PTHR33209:SF2">
    <property type="entry name" value="CHROMOSOME UNDETERMINED SCAFFOLD_55, WHOLE GENOME SHOTGUN SEQUENCE"/>
    <property type="match status" value="1"/>
</dbReference>
<dbReference type="CDD" id="cd07023">
    <property type="entry name" value="S49_Sppa_N_C"/>
    <property type="match status" value="1"/>
</dbReference>
<dbReference type="NCBIfam" id="TIGR00706">
    <property type="entry name" value="SppA_dom"/>
    <property type="match status" value="1"/>
</dbReference>
<evidence type="ECO:0000313" key="8">
    <source>
        <dbReference type="Proteomes" id="UP001370348"/>
    </source>
</evidence>
<protein>
    <submittedName>
        <fullName evidence="7">Signal peptide peptidase SppA</fullName>
    </submittedName>
</protein>
<keyword evidence="3" id="KW-0378">Hydrolase</keyword>
<evidence type="ECO:0000256" key="5">
    <source>
        <dbReference type="SAM" id="SignalP"/>
    </source>
</evidence>
<comment type="similarity">
    <text evidence="1">Belongs to the peptidase S49 family.</text>
</comment>
<dbReference type="EMBL" id="CP089984">
    <property type="protein sequence ID" value="WXB19122.1"/>
    <property type="molecule type" value="Genomic_DNA"/>
</dbReference>
<reference evidence="7 8" key="1">
    <citation type="submission" date="2021-12" db="EMBL/GenBank/DDBJ databases">
        <title>Discovery of the Pendulisporaceae a myxobacterial family with distinct sporulation behavior and unique specialized metabolism.</title>
        <authorList>
            <person name="Garcia R."/>
            <person name="Popoff A."/>
            <person name="Bader C.D."/>
            <person name="Loehr J."/>
            <person name="Walesch S."/>
            <person name="Walt C."/>
            <person name="Boldt J."/>
            <person name="Bunk B."/>
            <person name="Haeckl F.J.F.P.J."/>
            <person name="Gunesch A.P."/>
            <person name="Birkelbach J."/>
            <person name="Nuebel U."/>
            <person name="Pietschmann T."/>
            <person name="Bach T."/>
            <person name="Mueller R."/>
        </authorList>
    </citation>
    <scope>NUCLEOTIDE SEQUENCE [LARGE SCALE GENOMIC DNA]</scope>
    <source>
        <strain evidence="7 8">MSr11954</strain>
    </source>
</reference>
<dbReference type="Pfam" id="PF01343">
    <property type="entry name" value="Peptidase_S49"/>
    <property type="match status" value="2"/>
</dbReference>
<dbReference type="PROSITE" id="PS51257">
    <property type="entry name" value="PROKAR_LIPOPROTEIN"/>
    <property type="match status" value="1"/>
</dbReference>
<feature type="domain" description="Peptidase S49" evidence="6">
    <location>
        <begin position="124"/>
        <end position="278"/>
    </location>
</feature>
<keyword evidence="5" id="KW-0732">Signal</keyword>